<evidence type="ECO:0000259" key="8">
    <source>
        <dbReference type="Pfam" id="PF21365"/>
    </source>
</evidence>
<sequence length="817" mass="93366">MPQYFGKLPTTNQPWKTVGAGELVNKNERSIYFASGDSRLSISIIAANLIRVRFAPTGEFLPRRPWAITMDDSEWEQVFYEVKETDTTLEITTEKIRICIQKQNFHLSCFDLADRPFAEDADMGIGWRLGAVANWKKIAPNEHFYGFGERTGFLDKLSQVKTNWTVDALDYDALTDEMYQAIPFFMALRPHVGYGIFLNTTFWSQFDIGAAQPGVWKMETRGGELDYYIIYGPEPREILCTYTQLTGRMPLPPKWALGYHQCRWSYESETVVRELAQEFRQRRIPCDVIHLDIDYMRGYRVFTWSPTRFPHPAQLIGDLAKNGFKTVTIIDPGVKYEPEANYHVFDQGLANDYFVRKADGALFHGYVWPEKAVFPDFMRADVRDWWGNLHKSLTDAGVAGIWNDMNEPAIDSRPFGDGGEKIWFPLDAPQGEAEVQGSQCVAEVPTAVPSSRQSRPTDCLPVVATGVSRGARENSTTHQEVHNLYGLMMAKACWEGLQQHRQQERSFVLTRSGYAGVQRWSSVWMGDNHSLWEHLEMSLPMLCNMGLSGVGFVGCDIGGFAGNATAELFARWMQVGMLYPLMRAHSAMSTARHEPWVFGDRTENICREYINLRYQLLPYIYSLFWEAATTGAPILRPLLYHFPNDPQTYTLYDQVLLGSSLMAAPIYRPGVEHRAVYLPAGTWYDWWSGECYQGATHILADAPLEKMPLYVRGGAVIPMQPVMQYVNELPPDEIRLRVWPGNSEYSFYEDDGQTFAYINQNFSLRRINVLTQTNQIIVNISMREGKWTPPQRQIIVELVGVGQQQFIDDGQEQSLLF</sequence>
<keyword evidence="10" id="KW-1185">Reference proteome</keyword>
<evidence type="ECO:0000259" key="7">
    <source>
        <dbReference type="Pfam" id="PF17137"/>
    </source>
</evidence>
<evidence type="ECO:0000313" key="10">
    <source>
        <dbReference type="Proteomes" id="UP000218287"/>
    </source>
</evidence>
<reference evidence="9 10" key="1">
    <citation type="submission" date="2017-06" db="EMBL/GenBank/DDBJ databases">
        <title>Genome sequencing of cyanobaciteial culture collection at National Institute for Environmental Studies (NIES).</title>
        <authorList>
            <person name="Hirose Y."/>
            <person name="Shimura Y."/>
            <person name="Fujisawa T."/>
            <person name="Nakamura Y."/>
            <person name="Kawachi M."/>
        </authorList>
    </citation>
    <scope>NUCLEOTIDE SEQUENCE [LARGE SCALE GENOMIC DNA]</scope>
    <source>
        <strain evidence="9 10">NIES-21</strain>
    </source>
</reference>
<evidence type="ECO:0000313" key="9">
    <source>
        <dbReference type="EMBL" id="BAY18128.1"/>
    </source>
</evidence>
<dbReference type="Gene3D" id="2.60.40.1760">
    <property type="entry name" value="glycosyl hydrolase (family 31)"/>
    <property type="match status" value="1"/>
</dbReference>
<dbReference type="AlphaFoldDB" id="A0A1Z4GLA1"/>
<dbReference type="Gene3D" id="3.20.20.80">
    <property type="entry name" value="Glycosidases"/>
    <property type="match status" value="1"/>
</dbReference>
<gene>
    <name evidence="9" type="ORF">NIES21_39710</name>
</gene>
<keyword evidence="2 4" id="KW-0378">Hydrolase</keyword>
<evidence type="ECO:0000259" key="5">
    <source>
        <dbReference type="Pfam" id="PF01055"/>
    </source>
</evidence>
<dbReference type="EMBL" id="AP018174">
    <property type="protein sequence ID" value="BAY18128.1"/>
    <property type="molecule type" value="Genomic_DNA"/>
</dbReference>
<name>A0A1Z4GLA1_9CYAN</name>
<dbReference type="SUPFAM" id="SSF51011">
    <property type="entry name" value="Glycosyl hydrolase domain"/>
    <property type="match status" value="1"/>
</dbReference>
<feature type="domain" description="DUF5110" evidence="7">
    <location>
        <begin position="733"/>
        <end position="800"/>
    </location>
</feature>
<dbReference type="InterPro" id="IPR025887">
    <property type="entry name" value="Glyco_hydro_31_N_dom"/>
</dbReference>
<evidence type="ECO:0000256" key="3">
    <source>
        <dbReference type="ARBA" id="ARBA00023295"/>
    </source>
</evidence>
<dbReference type="Pfam" id="PF17137">
    <property type="entry name" value="DUF5110"/>
    <property type="match status" value="1"/>
</dbReference>
<dbReference type="PANTHER" id="PTHR22762:SF166">
    <property type="entry name" value="ALPHA-GLUCOSIDASE"/>
    <property type="match status" value="1"/>
</dbReference>
<organism evidence="9 10">
    <name type="scientific">Anabaenopsis circularis NIES-21</name>
    <dbReference type="NCBI Taxonomy" id="1085406"/>
    <lineage>
        <taxon>Bacteria</taxon>
        <taxon>Bacillati</taxon>
        <taxon>Cyanobacteriota</taxon>
        <taxon>Cyanophyceae</taxon>
        <taxon>Nostocales</taxon>
        <taxon>Nodulariaceae</taxon>
        <taxon>Anabaenopsis</taxon>
    </lineage>
</organism>
<dbReference type="SUPFAM" id="SSF74650">
    <property type="entry name" value="Galactose mutarotase-like"/>
    <property type="match status" value="1"/>
</dbReference>
<dbReference type="InterPro" id="IPR013780">
    <property type="entry name" value="Glyco_hydro_b"/>
</dbReference>
<dbReference type="GO" id="GO:0005975">
    <property type="term" value="P:carbohydrate metabolic process"/>
    <property type="evidence" value="ECO:0007669"/>
    <property type="project" value="InterPro"/>
</dbReference>
<dbReference type="CDD" id="cd14752">
    <property type="entry name" value="GH31_N"/>
    <property type="match status" value="1"/>
</dbReference>
<evidence type="ECO:0000256" key="1">
    <source>
        <dbReference type="ARBA" id="ARBA00007806"/>
    </source>
</evidence>
<feature type="domain" description="Glycoside hydrolase family 31 TIM barrel" evidence="5">
    <location>
        <begin position="250"/>
        <end position="623"/>
    </location>
</feature>
<comment type="similarity">
    <text evidence="1 4">Belongs to the glycosyl hydrolase 31 family.</text>
</comment>
<feature type="domain" description="Glycosyl hydrolase family 31 C-terminal" evidence="8">
    <location>
        <begin position="631"/>
        <end position="717"/>
    </location>
</feature>
<keyword evidence="3 4" id="KW-0326">Glycosidase</keyword>
<evidence type="ECO:0000259" key="6">
    <source>
        <dbReference type="Pfam" id="PF13802"/>
    </source>
</evidence>
<dbReference type="Gene3D" id="2.60.40.1180">
    <property type="entry name" value="Golgi alpha-mannosidase II"/>
    <property type="match status" value="2"/>
</dbReference>
<dbReference type="SUPFAM" id="SSF51445">
    <property type="entry name" value="(Trans)glycosidases"/>
    <property type="match status" value="1"/>
</dbReference>
<dbReference type="InterPro" id="IPR033403">
    <property type="entry name" value="DUF5110"/>
</dbReference>
<dbReference type="GO" id="GO:0004553">
    <property type="term" value="F:hydrolase activity, hydrolyzing O-glycosyl compounds"/>
    <property type="evidence" value="ECO:0007669"/>
    <property type="project" value="InterPro"/>
</dbReference>
<evidence type="ECO:0000256" key="2">
    <source>
        <dbReference type="ARBA" id="ARBA00022801"/>
    </source>
</evidence>
<dbReference type="CDD" id="cd06604">
    <property type="entry name" value="GH31_glucosidase_II_MalA"/>
    <property type="match status" value="1"/>
</dbReference>
<dbReference type="PROSITE" id="PS00129">
    <property type="entry name" value="GLYCOSYL_HYDROL_F31_1"/>
    <property type="match status" value="1"/>
</dbReference>
<dbReference type="OrthoDB" id="176168at2"/>
<protein>
    <submittedName>
        <fullName evidence="9">Alpha-glucosidase</fullName>
    </submittedName>
</protein>
<dbReference type="InterPro" id="IPR030458">
    <property type="entry name" value="Glyco_hydro_31_AS"/>
</dbReference>
<dbReference type="PANTHER" id="PTHR22762">
    <property type="entry name" value="ALPHA-GLUCOSIDASE"/>
    <property type="match status" value="1"/>
</dbReference>
<dbReference type="InterPro" id="IPR017853">
    <property type="entry name" value="GH"/>
</dbReference>
<dbReference type="GO" id="GO:0030246">
    <property type="term" value="F:carbohydrate binding"/>
    <property type="evidence" value="ECO:0007669"/>
    <property type="project" value="InterPro"/>
</dbReference>
<dbReference type="InterPro" id="IPR048395">
    <property type="entry name" value="Glyco_hydro_31_C"/>
</dbReference>
<dbReference type="Pfam" id="PF21365">
    <property type="entry name" value="Glyco_hydro_31_3rd"/>
    <property type="match status" value="1"/>
</dbReference>
<proteinExistence type="inferred from homology"/>
<accession>A0A1Z4GLA1</accession>
<dbReference type="Pfam" id="PF01055">
    <property type="entry name" value="Glyco_hydro_31_2nd"/>
    <property type="match status" value="1"/>
</dbReference>
<dbReference type="InterPro" id="IPR000322">
    <property type="entry name" value="Glyco_hydro_31_TIM"/>
</dbReference>
<dbReference type="InterPro" id="IPR011013">
    <property type="entry name" value="Gal_mutarotase_sf_dom"/>
</dbReference>
<feature type="domain" description="Glycoside hydrolase family 31 N-terminal" evidence="6">
    <location>
        <begin position="40"/>
        <end position="207"/>
    </location>
</feature>
<evidence type="ECO:0000256" key="4">
    <source>
        <dbReference type="RuleBase" id="RU361185"/>
    </source>
</evidence>
<dbReference type="Proteomes" id="UP000218287">
    <property type="component" value="Chromosome"/>
</dbReference>
<dbReference type="Pfam" id="PF13802">
    <property type="entry name" value="Gal_mutarotas_2"/>
    <property type="match status" value="1"/>
</dbReference>